<protein>
    <recommendedName>
        <fullName evidence="3">Uridine phosphorylase</fullName>
        <ecNumber evidence="2">2.4.2.3</ecNumber>
    </recommendedName>
</protein>
<dbReference type="GO" id="GO:0004731">
    <property type="term" value="F:purine-nucleoside phosphorylase activity"/>
    <property type="evidence" value="ECO:0007669"/>
    <property type="project" value="InterPro"/>
</dbReference>
<evidence type="ECO:0000256" key="5">
    <source>
        <dbReference type="ARBA" id="ARBA00022679"/>
    </source>
</evidence>
<dbReference type="PANTHER" id="PTHR43691:SF11">
    <property type="entry name" value="FI09636P-RELATED"/>
    <property type="match status" value="1"/>
</dbReference>
<dbReference type="AlphaFoldDB" id="Q8EWU7"/>
<dbReference type="CDD" id="cd09006">
    <property type="entry name" value="PNP_EcPNPI-like"/>
    <property type="match status" value="1"/>
</dbReference>
<sequence length="246" mass="27494">MYEYNKEFYMTPHNRAKKGEIAKVVLMPGDPLRAKWIAENFLENPKLINDVRGMLGYTGYYNNKEVTVMGHGMGMASIGIYSYELFAFYDVDVIIRVGSAGSYTKDINVGDLVLTKKAYSESTYAKYIGIEAKDSTLEGSDELNDVIRKTAIENNIKLTDVVVHSSDIFYGANRSVEQIASDTKSQVVEMESFSLFANAIKLNKKAATLLTCSDSLVTHESMSAEDRQTKFVNMINLALKVVEKIN</sequence>
<dbReference type="EMBL" id="BA000026">
    <property type="protein sequence ID" value="BAC43896.1"/>
    <property type="molecule type" value="Genomic_DNA"/>
</dbReference>
<feature type="domain" description="Nucleoside phosphorylase" evidence="7">
    <location>
        <begin position="23"/>
        <end position="242"/>
    </location>
</feature>
<organism evidence="8 9">
    <name type="scientific">Malacoplasma penetrans (strain HF-2)</name>
    <name type="common">Mycoplasma penetrans</name>
    <dbReference type="NCBI Taxonomy" id="272633"/>
    <lineage>
        <taxon>Bacteria</taxon>
        <taxon>Bacillati</taxon>
        <taxon>Mycoplasmatota</taxon>
        <taxon>Mycoplasmoidales</taxon>
        <taxon>Mycoplasmoidaceae</taxon>
        <taxon>Malacoplasma</taxon>
    </lineage>
</organism>
<dbReference type="InterPro" id="IPR018016">
    <property type="entry name" value="Nucleoside_phosphorylase_CS"/>
</dbReference>
<dbReference type="Gene3D" id="3.40.50.1580">
    <property type="entry name" value="Nucleoside phosphorylase domain"/>
    <property type="match status" value="1"/>
</dbReference>
<dbReference type="STRING" id="272633.gene:10731197"/>
<dbReference type="InterPro" id="IPR035994">
    <property type="entry name" value="Nucleoside_phosphorylase_sf"/>
</dbReference>
<comment type="catalytic activity">
    <reaction evidence="6">
        <text>uridine + phosphate = alpha-D-ribose 1-phosphate + uracil</text>
        <dbReference type="Rhea" id="RHEA:24388"/>
        <dbReference type="ChEBI" id="CHEBI:16704"/>
        <dbReference type="ChEBI" id="CHEBI:17568"/>
        <dbReference type="ChEBI" id="CHEBI:43474"/>
        <dbReference type="ChEBI" id="CHEBI:57720"/>
        <dbReference type="EC" id="2.4.2.3"/>
    </reaction>
</comment>
<dbReference type="GO" id="GO:0004850">
    <property type="term" value="F:uridine phosphorylase activity"/>
    <property type="evidence" value="ECO:0007669"/>
    <property type="project" value="UniProtKB-EC"/>
</dbReference>
<dbReference type="InterPro" id="IPR000845">
    <property type="entry name" value="Nucleoside_phosphorylase_d"/>
</dbReference>
<evidence type="ECO:0000313" key="8">
    <source>
        <dbReference type="EMBL" id="BAC43896.1"/>
    </source>
</evidence>
<evidence type="ECO:0000256" key="3">
    <source>
        <dbReference type="ARBA" id="ARBA00021980"/>
    </source>
</evidence>
<dbReference type="KEGG" id="mpe:MYPE1040"/>
<keyword evidence="4" id="KW-0328">Glycosyltransferase</keyword>
<accession>Q8EWU7</accession>
<evidence type="ECO:0000259" key="7">
    <source>
        <dbReference type="Pfam" id="PF01048"/>
    </source>
</evidence>
<dbReference type="HOGENOM" id="CLU_068457_2_0_14"/>
<evidence type="ECO:0000256" key="2">
    <source>
        <dbReference type="ARBA" id="ARBA00011888"/>
    </source>
</evidence>
<comment type="similarity">
    <text evidence="1">Belongs to the PNP/UDP phosphorylase family.</text>
</comment>
<dbReference type="PANTHER" id="PTHR43691">
    <property type="entry name" value="URIDINE PHOSPHORYLASE"/>
    <property type="match status" value="1"/>
</dbReference>
<dbReference type="Proteomes" id="UP000002522">
    <property type="component" value="Chromosome"/>
</dbReference>
<gene>
    <name evidence="8" type="ordered locus">MYPE1040</name>
</gene>
<dbReference type="GO" id="GO:0006152">
    <property type="term" value="P:purine nucleoside catabolic process"/>
    <property type="evidence" value="ECO:0007669"/>
    <property type="project" value="TreeGrafter"/>
</dbReference>
<reference evidence="8 9" key="1">
    <citation type="journal article" date="2002" name="Nucleic Acids Res.">
        <title>The complete genomic sequence of Mycoplasma penetrans, an intracellular bacterial pathogen in humans.</title>
        <authorList>
            <person name="Sasaki Y."/>
            <person name="Ishikawa J."/>
            <person name="Yamashita A."/>
            <person name="Oshima K."/>
            <person name="Kenri T."/>
            <person name="Furuya K."/>
            <person name="Yoshino C."/>
            <person name="Horino A."/>
            <person name="Shiba T."/>
            <person name="Sasaki T."/>
            <person name="Hattori M."/>
        </authorList>
    </citation>
    <scope>NUCLEOTIDE SEQUENCE [LARGE SCALE GENOMIC DNA]</scope>
    <source>
        <strain evidence="8 9">HF-2</strain>
    </source>
</reference>
<name>Q8EWU7_MALP2</name>
<dbReference type="FunCoup" id="Q8EWU7">
    <property type="interactions" value="85"/>
</dbReference>
<keyword evidence="5" id="KW-0808">Transferase</keyword>
<dbReference type="PROSITE" id="PS01232">
    <property type="entry name" value="PNP_UDP_1"/>
    <property type="match status" value="1"/>
</dbReference>
<dbReference type="EC" id="2.4.2.3" evidence="2"/>
<dbReference type="InterPro" id="IPR004402">
    <property type="entry name" value="DeoD-type"/>
</dbReference>
<dbReference type="SUPFAM" id="SSF53167">
    <property type="entry name" value="Purine and uridine phosphorylases"/>
    <property type="match status" value="1"/>
</dbReference>
<dbReference type="Pfam" id="PF01048">
    <property type="entry name" value="PNP_UDP_1"/>
    <property type="match status" value="1"/>
</dbReference>
<evidence type="ECO:0000313" key="9">
    <source>
        <dbReference type="Proteomes" id="UP000002522"/>
    </source>
</evidence>
<dbReference type="NCBIfam" id="TIGR00107">
    <property type="entry name" value="deoD"/>
    <property type="match status" value="1"/>
</dbReference>
<evidence type="ECO:0000256" key="6">
    <source>
        <dbReference type="ARBA" id="ARBA00048447"/>
    </source>
</evidence>
<evidence type="ECO:0000256" key="1">
    <source>
        <dbReference type="ARBA" id="ARBA00010456"/>
    </source>
</evidence>
<keyword evidence="9" id="KW-1185">Reference proteome</keyword>
<proteinExistence type="inferred from homology"/>
<dbReference type="NCBIfam" id="NF004489">
    <property type="entry name" value="PRK05819.1"/>
    <property type="match status" value="1"/>
</dbReference>
<dbReference type="GO" id="GO:0005829">
    <property type="term" value="C:cytosol"/>
    <property type="evidence" value="ECO:0007669"/>
    <property type="project" value="TreeGrafter"/>
</dbReference>
<dbReference type="InParanoid" id="Q8EWU7"/>
<evidence type="ECO:0000256" key="4">
    <source>
        <dbReference type="ARBA" id="ARBA00022676"/>
    </source>
</evidence>
<dbReference type="eggNOG" id="COG0813">
    <property type="taxonomic scope" value="Bacteria"/>
</dbReference>